<keyword evidence="1" id="KW-0689">Ribosomal protein</keyword>
<dbReference type="EMBL" id="JANBUJ010000037">
    <property type="protein sequence ID" value="KAJ2775111.1"/>
    <property type="molecule type" value="Genomic_DNA"/>
</dbReference>
<proteinExistence type="predicted"/>
<reference evidence="1" key="1">
    <citation type="submission" date="2022-07" db="EMBL/GenBank/DDBJ databases">
        <title>Phylogenomic reconstructions and comparative analyses of Kickxellomycotina fungi.</title>
        <authorList>
            <person name="Reynolds N.K."/>
            <person name="Stajich J.E."/>
            <person name="Barry K."/>
            <person name="Grigoriev I.V."/>
            <person name="Crous P."/>
            <person name="Smith M.E."/>
        </authorList>
    </citation>
    <scope>NUCLEOTIDE SEQUENCE</scope>
    <source>
        <strain evidence="1">CBS 109366</strain>
    </source>
</reference>
<dbReference type="Proteomes" id="UP001140234">
    <property type="component" value="Unassembled WGS sequence"/>
</dbReference>
<keyword evidence="2" id="KW-1185">Reference proteome</keyword>
<name>A0ACC1K7S4_9FUNG</name>
<accession>A0ACC1K7S4</accession>
<evidence type="ECO:0000313" key="2">
    <source>
        <dbReference type="Proteomes" id="UP001140234"/>
    </source>
</evidence>
<comment type="caution">
    <text evidence="1">The sequence shown here is derived from an EMBL/GenBank/DDBJ whole genome shotgun (WGS) entry which is preliminary data.</text>
</comment>
<gene>
    <name evidence="1" type="primary">RSM27</name>
    <name evidence="1" type="ORF">IWQ57_000536</name>
</gene>
<keyword evidence="1" id="KW-0687">Ribonucleoprotein</keyword>
<organism evidence="1 2">
    <name type="scientific">Coemansia nantahalensis</name>
    <dbReference type="NCBI Taxonomy" id="2789366"/>
    <lineage>
        <taxon>Eukaryota</taxon>
        <taxon>Fungi</taxon>
        <taxon>Fungi incertae sedis</taxon>
        <taxon>Zoopagomycota</taxon>
        <taxon>Kickxellomycotina</taxon>
        <taxon>Kickxellomycetes</taxon>
        <taxon>Kickxellales</taxon>
        <taxon>Kickxellaceae</taxon>
        <taxon>Coemansia</taxon>
    </lineage>
</organism>
<evidence type="ECO:0000313" key="1">
    <source>
        <dbReference type="EMBL" id="KAJ2775111.1"/>
    </source>
</evidence>
<protein>
    <submittedName>
        <fullName evidence="1">Mitochondral 37S ribosomal protein S27</fullName>
    </submittedName>
</protein>
<sequence>MSGVGAQLARKLQVAELSSRIFGNVFNPTGARQGNYILRQGFRGEHMVRYYPSPQDQNMVKLPRLSRLLGDKLVDPDEIDRLNALDRLRARGKGAPKKGEGKRAAIKKKR</sequence>